<dbReference type="GO" id="GO:0009424">
    <property type="term" value="C:bacterial-type flagellum hook"/>
    <property type="evidence" value="ECO:0007669"/>
    <property type="project" value="UniProtKB-UniRule"/>
</dbReference>
<feature type="domain" description="Flagellar hook-associated protein 2 N-terminal" evidence="8">
    <location>
        <begin position="11"/>
        <end position="107"/>
    </location>
</feature>
<evidence type="ECO:0000256" key="4">
    <source>
        <dbReference type="ARBA" id="ARBA00023054"/>
    </source>
</evidence>
<feature type="domain" description="Flagellar hook-associated protein 2 C-terminal" evidence="9">
    <location>
        <begin position="225"/>
        <end position="455"/>
    </location>
</feature>
<comment type="subcellular location">
    <subcellularLocation>
        <location evidence="7">Secreted</location>
    </subcellularLocation>
    <subcellularLocation>
        <location evidence="7">Bacterial flagellum</location>
    </subcellularLocation>
</comment>
<evidence type="ECO:0000256" key="7">
    <source>
        <dbReference type="RuleBase" id="RU362066"/>
    </source>
</evidence>
<dbReference type="PANTHER" id="PTHR30288:SF0">
    <property type="entry name" value="FLAGELLAR HOOK-ASSOCIATED PROTEIN 2"/>
    <property type="match status" value="1"/>
</dbReference>
<evidence type="ECO:0000313" key="11">
    <source>
        <dbReference type="EMBL" id="KOC91001.1"/>
    </source>
</evidence>
<dbReference type="EMBL" id="JRXE01000021">
    <property type="protein sequence ID" value="KOC88767.1"/>
    <property type="molecule type" value="Genomic_DNA"/>
</dbReference>
<keyword evidence="4" id="KW-0175">Coiled coil</keyword>
<dbReference type="PANTHER" id="PTHR30288">
    <property type="entry name" value="FLAGELLAR CAP/ASSEMBLY PROTEIN FLID"/>
    <property type="match status" value="1"/>
</dbReference>
<dbReference type="Proteomes" id="UP000037088">
    <property type="component" value="Unassembled WGS sequence"/>
</dbReference>
<reference evidence="12 13" key="1">
    <citation type="journal article" date="2015" name="Int. J. Syst. Evol. Microbiol.">
        <title>Erwinia iniecta sp. nov., isolated from Russian wheat aphids (Diuraphis noxia).</title>
        <authorList>
            <person name="Campillo T."/>
            <person name="Luna E."/>
            <person name="Portier P."/>
            <person name="Fischer-Le Saux M."/>
            <person name="Lapitan N."/>
            <person name="Tisserat N.A."/>
            <person name="Leach J.E."/>
        </authorList>
    </citation>
    <scope>NUCLEOTIDE SEQUENCE [LARGE SCALE GENOMIC DNA]</scope>
    <source>
        <strain evidence="10 13">B120</strain>
        <strain evidence="11 12">B149</strain>
    </source>
</reference>
<evidence type="ECO:0000256" key="2">
    <source>
        <dbReference type="ARBA" id="ARBA00011255"/>
    </source>
</evidence>
<sequence length="475" mass="49267">MASISSLGIGSGLPLDTLLTSLTTAEKGRLTPISTQQSAYTARLSAYGTLKSALTSFQTANTAINTNAIFQSTTATSSAADAFTATTESGAATGKYSVAVTQLAQAQSLLSGKVDSTTSNLGTSGAGTRTLTITQPGQEKPLEIKLTDAQSTLTGIRDAINNADSSVNASIIKVDDSNYQLVVTSAETGENNAMTLSVSGDEKLQSFIGYDATSDTNGMTETVNAQNALLSVNGVDIERDSNTITDAPQGVTLTLLNKTTDTQTLTIAKDTSKASTAIKAWVDAYNALQDSFSSLTAYTAVDAGTDEQDSSNGALLGDSTLRTIQTQLKSHLTNGSSSSTYKTLSQIGITSNPTTGKLELDSDKLSTALSNDSKGVMAMINGDGKTTGISTTINNSITSYLATDGILTSATNGVNSTLKSLTTQYNKTNDSINDAIARYKEQFTQLDVLMTKLNSTSSYLTSQFSTSTSSSSSSS</sequence>
<evidence type="ECO:0000313" key="12">
    <source>
        <dbReference type="Proteomes" id="UP000036851"/>
    </source>
</evidence>
<keyword evidence="13" id="KW-1185">Reference proteome</keyword>
<organism evidence="10 13">
    <name type="scientific">Winslowiella iniecta</name>
    <dbReference type="NCBI Taxonomy" id="1560201"/>
    <lineage>
        <taxon>Bacteria</taxon>
        <taxon>Pseudomonadati</taxon>
        <taxon>Pseudomonadota</taxon>
        <taxon>Gammaproteobacteria</taxon>
        <taxon>Enterobacterales</taxon>
        <taxon>Erwiniaceae</taxon>
        <taxon>Winslowiella</taxon>
    </lineage>
</organism>
<dbReference type="Pfam" id="PF02465">
    <property type="entry name" value="FliD_N"/>
    <property type="match status" value="1"/>
</dbReference>
<keyword evidence="10" id="KW-0966">Cell projection</keyword>
<evidence type="ECO:0000259" key="9">
    <source>
        <dbReference type="Pfam" id="PF07195"/>
    </source>
</evidence>
<accession>A0A0L7T069</accession>
<dbReference type="GO" id="GO:0009421">
    <property type="term" value="C:bacterial-type flagellum filament cap"/>
    <property type="evidence" value="ECO:0007669"/>
    <property type="project" value="InterPro"/>
</dbReference>
<keyword evidence="7" id="KW-0964">Secreted</keyword>
<proteinExistence type="inferred from homology"/>
<evidence type="ECO:0000256" key="6">
    <source>
        <dbReference type="ARBA" id="ARBA00025175"/>
    </source>
</evidence>
<evidence type="ECO:0000313" key="13">
    <source>
        <dbReference type="Proteomes" id="UP000037088"/>
    </source>
</evidence>
<dbReference type="Pfam" id="PF07195">
    <property type="entry name" value="FliD_C"/>
    <property type="match status" value="1"/>
</dbReference>
<dbReference type="InterPro" id="IPR010809">
    <property type="entry name" value="FliD_C"/>
</dbReference>
<dbReference type="STRING" id="1560201.NG42_15225"/>
<gene>
    <name evidence="10" type="primary">fliD</name>
    <name evidence="10" type="ORF">NG42_15225</name>
    <name evidence="11" type="ORF">NG43_16415</name>
</gene>
<evidence type="ECO:0000256" key="3">
    <source>
        <dbReference type="ARBA" id="ARBA00016246"/>
    </source>
</evidence>
<comment type="similarity">
    <text evidence="1 7">Belongs to the FliD family.</text>
</comment>
<evidence type="ECO:0000256" key="5">
    <source>
        <dbReference type="ARBA" id="ARBA00023143"/>
    </source>
</evidence>
<dbReference type="GO" id="GO:0005576">
    <property type="term" value="C:extracellular region"/>
    <property type="evidence" value="ECO:0007669"/>
    <property type="project" value="UniProtKB-SubCell"/>
</dbReference>
<dbReference type="InterPro" id="IPR003481">
    <property type="entry name" value="FliD_N"/>
</dbReference>
<comment type="subunit">
    <text evidence="2 7">Homopentamer.</text>
</comment>
<dbReference type="GO" id="GO:0007155">
    <property type="term" value="P:cell adhesion"/>
    <property type="evidence" value="ECO:0007669"/>
    <property type="project" value="InterPro"/>
</dbReference>
<evidence type="ECO:0000313" key="10">
    <source>
        <dbReference type="EMBL" id="KOC88767.1"/>
    </source>
</evidence>
<keyword evidence="10" id="KW-0969">Cilium</keyword>
<evidence type="ECO:0000256" key="1">
    <source>
        <dbReference type="ARBA" id="ARBA00009764"/>
    </source>
</evidence>
<dbReference type="GO" id="GO:0071973">
    <property type="term" value="P:bacterial-type flagellum-dependent cell motility"/>
    <property type="evidence" value="ECO:0007669"/>
    <property type="project" value="TreeGrafter"/>
</dbReference>
<dbReference type="EMBL" id="JRXF01000027">
    <property type="protein sequence ID" value="KOC91001.1"/>
    <property type="molecule type" value="Genomic_DNA"/>
</dbReference>
<evidence type="ECO:0000259" key="8">
    <source>
        <dbReference type="Pfam" id="PF02465"/>
    </source>
</evidence>
<dbReference type="Proteomes" id="UP000036851">
    <property type="component" value="Unassembled WGS sequence"/>
</dbReference>
<dbReference type="OrthoDB" id="5980200at2"/>
<comment type="function">
    <text evidence="7">Required for morphogenesis and for the elongation of the flagellar filament by facilitating polymerization of the flagellin monomers at the tip of growing filament. Forms a capping structure, which prevents flagellin subunits (transported through the central channel of the flagellum) from leaking out without polymerization at the distal end.</text>
</comment>
<dbReference type="RefSeq" id="WP_052900443.1">
    <property type="nucleotide sequence ID" value="NZ_JRXE01000021.1"/>
</dbReference>
<dbReference type="InterPro" id="IPR040026">
    <property type="entry name" value="FliD"/>
</dbReference>
<keyword evidence="5 7" id="KW-0975">Bacterial flagellum</keyword>
<keyword evidence="10" id="KW-0282">Flagellum</keyword>
<protein>
    <recommendedName>
        <fullName evidence="3 7">Flagellar hook-associated protein 2</fullName>
        <shortName evidence="7">HAP2</shortName>
    </recommendedName>
    <alternativeName>
        <fullName evidence="7">Flagellar cap protein</fullName>
    </alternativeName>
</protein>
<dbReference type="NCBIfam" id="NF005955">
    <property type="entry name" value="PRK08032.1"/>
    <property type="match status" value="1"/>
</dbReference>
<comment type="function">
    <text evidence="6">Required for the morphogenesis and for the elongation of the flagellar filament by facilitating polymerization of the flagellin monomers at the tip of growing filament. Forms a capping structure, which prevents flagellin subunits (transported through the central channel of the flagellum) from leaking out without polymerization at the distal end.</text>
</comment>
<dbReference type="PATRIC" id="fig|1560201.3.peg.3234"/>
<dbReference type="AlphaFoldDB" id="A0A0L7T069"/>
<comment type="caution">
    <text evidence="10">The sequence shown here is derived from an EMBL/GenBank/DDBJ whole genome shotgun (WGS) entry which is preliminary data.</text>
</comment>
<name>A0A0L7T069_9GAMM</name>